<comment type="caution">
    <text evidence="3">The sequence shown here is derived from an EMBL/GenBank/DDBJ whole genome shotgun (WGS) entry which is preliminary data.</text>
</comment>
<sequence>MDQDADSSPPLRRCGVGGGCSRAASSLSPISDVPAPLVLGMPAPLKPHTISVLEDMNQGLPPRPGEADLTRVASCGMEPRSLRCSGPDRDSLPPHRSPFSAVGPAVDLPAAAALLVAAPGPADPGIVPSAMLTDGSAVNFTRIGQDVSSTVPPPMCQVSGKVKSVGPPPTVTHDCAWGIISLNLDLARDNARKFDTALVGSLLGRRIPFDVVRKELVRLWGHRGLIQLSPMGRDCFLCRFATVDARLDILTGGPWYVAGSIIGLDCWSPALSSSTLRGFSSPVWIRFPGLPLEYWDATNLGRLATSIGEPLFMDGPTRDLSRCAFARICVRLDLSRSLPIGGCGRIGHRMGACPSSPPLNPRGPQSAATMPTSSPDLTKVSGTATVPSGTTPSAPPPPVFADNGWTIVQRRKHPRTQSSASHILPRGRPSTRSRLPSRQDVTTSPPPEISQPMAVSPPPTVPPPLSTRSTSLVAPTVNSGRQSSLPQEDIVHPPSPPSAACSPPRPAGLPGDLKRHHTRKRKLTLHVSPSVGTQAIPSPPCPSLGGAGAPLLGS</sequence>
<feature type="compositionally biased region" description="Polar residues" evidence="1">
    <location>
        <begin position="366"/>
        <end position="376"/>
    </location>
</feature>
<dbReference type="Pfam" id="PF14111">
    <property type="entry name" value="DUF4283"/>
    <property type="match status" value="1"/>
</dbReference>
<feature type="compositionally biased region" description="Basic residues" evidence="1">
    <location>
        <begin position="514"/>
        <end position="524"/>
    </location>
</feature>
<dbReference type="PANTHER" id="PTHR31286:SF180">
    <property type="entry name" value="OS10G0362600 PROTEIN"/>
    <property type="match status" value="1"/>
</dbReference>
<dbReference type="PANTHER" id="PTHR31286">
    <property type="entry name" value="GLYCINE-RICH CELL WALL STRUCTURAL PROTEIN 1.8-LIKE"/>
    <property type="match status" value="1"/>
</dbReference>
<feature type="domain" description="DUF4283" evidence="2">
    <location>
        <begin position="192"/>
        <end position="271"/>
    </location>
</feature>
<evidence type="ECO:0000313" key="4">
    <source>
        <dbReference type="Proteomes" id="UP001552299"/>
    </source>
</evidence>
<dbReference type="InterPro" id="IPR040256">
    <property type="entry name" value="At4g02000-like"/>
</dbReference>
<organism evidence="3 4">
    <name type="scientific">Dendrobium thyrsiflorum</name>
    <name type="common">Pinecone-like raceme dendrobium</name>
    <name type="synonym">Orchid</name>
    <dbReference type="NCBI Taxonomy" id="117978"/>
    <lineage>
        <taxon>Eukaryota</taxon>
        <taxon>Viridiplantae</taxon>
        <taxon>Streptophyta</taxon>
        <taxon>Embryophyta</taxon>
        <taxon>Tracheophyta</taxon>
        <taxon>Spermatophyta</taxon>
        <taxon>Magnoliopsida</taxon>
        <taxon>Liliopsida</taxon>
        <taxon>Asparagales</taxon>
        <taxon>Orchidaceae</taxon>
        <taxon>Epidendroideae</taxon>
        <taxon>Malaxideae</taxon>
        <taxon>Dendrobiinae</taxon>
        <taxon>Dendrobium</taxon>
    </lineage>
</organism>
<evidence type="ECO:0000313" key="3">
    <source>
        <dbReference type="EMBL" id="KAL0919941.1"/>
    </source>
</evidence>
<dbReference type="AlphaFoldDB" id="A0ABD0VBG2"/>
<accession>A0ABD0VBG2</accession>
<feature type="compositionally biased region" description="Low complexity" evidence="1">
    <location>
        <begin position="380"/>
        <end position="392"/>
    </location>
</feature>
<reference evidence="3 4" key="1">
    <citation type="journal article" date="2024" name="Plant Biotechnol. J.">
        <title>Dendrobium thyrsiflorum genome and its molecular insights into genes involved in important horticultural traits.</title>
        <authorList>
            <person name="Chen B."/>
            <person name="Wang J.Y."/>
            <person name="Zheng P.J."/>
            <person name="Li K.L."/>
            <person name="Liang Y.M."/>
            <person name="Chen X.F."/>
            <person name="Zhang C."/>
            <person name="Zhao X."/>
            <person name="He X."/>
            <person name="Zhang G.Q."/>
            <person name="Liu Z.J."/>
            <person name="Xu Q."/>
        </authorList>
    </citation>
    <scope>NUCLEOTIDE SEQUENCE [LARGE SCALE GENOMIC DNA]</scope>
    <source>
        <strain evidence="3">GZMU011</strain>
    </source>
</reference>
<keyword evidence="4" id="KW-1185">Reference proteome</keyword>
<feature type="compositionally biased region" description="Pro residues" evidence="1">
    <location>
        <begin position="444"/>
        <end position="465"/>
    </location>
</feature>
<feature type="compositionally biased region" description="Polar residues" evidence="1">
    <location>
        <begin position="430"/>
        <end position="443"/>
    </location>
</feature>
<evidence type="ECO:0000256" key="1">
    <source>
        <dbReference type="SAM" id="MobiDB-lite"/>
    </source>
</evidence>
<dbReference type="Proteomes" id="UP001552299">
    <property type="component" value="Unassembled WGS sequence"/>
</dbReference>
<dbReference type="EMBL" id="JANQDX010000008">
    <property type="protein sequence ID" value="KAL0919941.1"/>
    <property type="molecule type" value="Genomic_DNA"/>
</dbReference>
<name>A0ABD0VBG2_DENTH</name>
<protein>
    <recommendedName>
        <fullName evidence="2">DUF4283 domain-containing protein</fullName>
    </recommendedName>
</protein>
<evidence type="ECO:0000259" key="2">
    <source>
        <dbReference type="Pfam" id="PF14111"/>
    </source>
</evidence>
<dbReference type="InterPro" id="IPR025558">
    <property type="entry name" value="DUF4283"/>
</dbReference>
<proteinExistence type="predicted"/>
<feature type="region of interest" description="Disordered" evidence="1">
    <location>
        <begin position="354"/>
        <end position="554"/>
    </location>
</feature>
<feature type="compositionally biased region" description="Polar residues" evidence="1">
    <location>
        <begin position="476"/>
        <end position="486"/>
    </location>
</feature>
<feature type="compositionally biased region" description="Pro residues" evidence="1">
    <location>
        <begin position="493"/>
        <end position="507"/>
    </location>
</feature>
<gene>
    <name evidence="3" type="ORF">M5K25_009032</name>
</gene>